<evidence type="ECO:0000256" key="1">
    <source>
        <dbReference type="SAM" id="Phobius"/>
    </source>
</evidence>
<organism evidence="2">
    <name type="scientific">marine metagenome</name>
    <dbReference type="NCBI Taxonomy" id="408172"/>
    <lineage>
        <taxon>unclassified sequences</taxon>
        <taxon>metagenomes</taxon>
        <taxon>ecological metagenomes</taxon>
    </lineage>
</organism>
<reference evidence="2" key="1">
    <citation type="submission" date="2018-05" db="EMBL/GenBank/DDBJ databases">
        <authorList>
            <person name="Lanie J.A."/>
            <person name="Ng W.-L."/>
            <person name="Kazmierczak K.M."/>
            <person name="Andrzejewski T.M."/>
            <person name="Davidsen T.M."/>
            <person name="Wayne K.J."/>
            <person name="Tettelin H."/>
            <person name="Glass J.I."/>
            <person name="Rusch D."/>
            <person name="Podicherti R."/>
            <person name="Tsui H.-C.T."/>
            <person name="Winkler M.E."/>
        </authorList>
    </citation>
    <scope>NUCLEOTIDE SEQUENCE</scope>
</reference>
<feature type="non-terminal residue" evidence="2">
    <location>
        <position position="81"/>
    </location>
</feature>
<feature type="transmembrane region" description="Helical" evidence="1">
    <location>
        <begin position="47"/>
        <end position="65"/>
    </location>
</feature>
<dbReference type="AlphaFoldDB" id="A0A382CVA8"/>
<keyword evidence="1" id="KW-0472">Membrane</keyword>
<accession>A0A382CVA8</accession>
<protein>
    <submittedName>
        <fullName evidence="2">Uncharacterized protein</fullName>
    </submittedName>
</protein>
<sequence length="81" mass="8665">MPARAHSTPRGRHQQAGVPIYTCTGCLASHTDLPPSWSEAMKTLPRILICLILWLGIGVGQIAHAEGTVEKVVLPVGDLKV</sequence>
<proteinExistence type="predicted"/>
<evidence type="ECO:0000313" key="2">
    <source>
        <dbReference type="EMBL" id="SVB29247.1"/>
    </source>
</evidence>
<dbReference type="EMBL" id="UINC01035981">
    <property type="protein sequence ID" value="SVB29247.1"/>
    <property type="molecule type" value="Genomic_DNA"/>
</dbReference>
<gene>
    <name evidence="2" type="ORF">METZ01_LOCUS182101</name>
</gene>
<name>A0A382CVA8_9ZZZZ</name>
<keyword evidence="1" id="KW-1133">Transmembrane helix</keyword>
<keyword evidence="1" id="KW-0812">Transmembrane</keyword>